<evidence type="ECO:0000256" key="3">
    <source>
        <dbReference type="ARBA" id="ARBA00022763"/>
    </source>
</evidence>
<dbReference type="InterPro" id="IPR007860">
    <property type="entry name" value="DNA_mmatch_repair_MutS_con_dom"/>
</dbReference>
<keyword evidence="6" id="KW-0234">DNA repair</keyword>
<feature type="compositionally biased region" description="Basic and acidic residues" evidence="7">
    <location>
        <begin position="853"/>
        <end position="880"/>
    </location>
</feature>
<dbReference type="SUPFAM" id="SSF48334">
    <property type="entry name" value="DNA repair protein MutS, domain III"/>
    <property type="match status" value="1"/>
</dbReference>
<dbReference type="InterPro" id="IPR000432">
    <property type="entry name" value="DNA_mismatch_repair_MutS_C"/>
</dbReference>
<feature type="domain" description="DNA mismatch repair proteins mutS family" evidence="9">
    <location>
        <begin position="650"/>
        <end position="828"/>
    </location>
</feature>
<dbReference type="GO" id="GO:0030983">
    <property type="term" value="F:mismatched DNA binding"/>
    <property type="evidence" value="ECO:0007669"/>
    <property type="project" value="InterPro"/>
</dbReference>
<dbReference type="GO" id="GO:0005524">
    <property type="term" value="F:ATP binding"/>
    <property type="evidence" value="ECO:0007669"/>
    <property type="project" value="UniProtKB-KW"/>
</dbReference>
<feature type="domain" description="DNA mismatch repair protein MutS core" evidence="8">
    <location>
        <begin position="271"/>
        <end position="629"/>
    </location>
</feature>
<dbReference type="Proteomes" id="UP000789831">
    <property type="component" value="Unassembled WGS sequence"/>
</dbReference>
<dbReference type="Gene3D" id="3.40.50.300">
    <property type="entry name" value="P-loop containing nucleotide triphosphate hydrolases"/>
    <property type="match status" value="1"/>
</dbReference>
<dbReference type="InterPro" id="IPR027417">
    <property type="entry name" value="P-loop_NTPase"/>
</dbReference>
<dbReference type="InterPro" id="IPR007696">
    <property type="entry name" value="DNA_mismatch_repair_MutS_core"/>
</dbReference>
<dbReference type="EMBL" id="CAJVPL010000170">
    <property type="protein sequence ID" value="CAG8459223.1"/>
    <property type="molecule type" value="Genomic_DNA"/>
</dbReference>
<evidence type="ECO:0000256" key="6">
    <source>
        <dbReference type="ARBA" id="ARBA00023204"/>
    </source>
</evidence>
<evidence type="ECO:0000256" key="1">
    <source>
        <dbReference type="ARBA" id="ARBA00006271"/>
    </source>
</evidence>
<dbReference type="InterPro" id="IPR017261">
    <property type="entry name" value="DNA_mismatch_repair_MutS/MSH"/>
</dbReference>
<sequence>MKKYPHCVVLTQVGFLWELYFQQATKFAPLLDIKLRKAKKDRIPIIGFPVHALDKYLQILLDEGHSVALCAETPNKNAEYGDLKYVRNVTRIITPGTLINESFLDHNKNNFLLAIALDESLQSTGLSWIDISTGEFFMQKSVLAALSSDISRIRPSEILLSDVYSVYAEHKIWNYIDREEYSVSFEPGNTFDAKTTSWEADLKSEGIEFHEVFSPIEMKASAGLFKYIEKNLFGRKIRVEHPIRVNPEDTMIIDATALSSLEITASMRDNRRKGSLLHAIQRTKTASGSRILNRWLRLPSTSLDVITIRQDLVEYFYNNTHLTSDIRVFLEDCSDAQRMTQRLSLDYGGIEDYIKLKRTIKSTNEIEKRIREELLTTPNNSMETIIDRLHSQDDLMSKIDGAFNEEALIKMQEANIELNIQRKINKNKSFPQASPPPQDSFFDDKNTDNWYIKKNYSPALKRLHVKLDSLYSDKVSLIEQLKKELNVTKILLSHTPHGFVGTVSCKEENQFQKVSSLLPFSLSELKPTFVKRDRRYAMYFIPQWNQLGGEIEDIKTEIRKFENRVFADLRSKVIQNWNLTVQNSCIVDELDVTSSLAILAKEMNFVRPSINNGTSLKIIGGRHPIVETSLKEKNIFYSKNDCHIGGDDKERVWLITGPNMGGKSTFLRQNAVISVLAQIGSFVPADYAEIGIVDQIFSRVGASDSLFQNQSTFMVEMIETAHVIMDEVGRGTTTLDGIAISFASLYHLHYQNRCRTLFATHFHELSEMIRDFENAACYCTGVKSNEDGSFHYMHQLKKGVNRNSCALKVAQLAGMPSSVLKVAEHTLKYLEQQYKPTVINMDFLKELEIDNKNDKTDSDETMTEKKKANKSDKTDNDEKVTKKKKATAKSQQKLADDDLSSRSNIKSTASSRKKLKSLPSSLGIAISATI</sequence>
<keyword evidence="5" id="KW-0238">DNA-binding</keyword>
<keyword evidence="3" id="KW-0227">DNA damage</keyword>
<dbReference type="GO" id="GO:0005634">
    <property type="term" value="C:nucleus"/>
    <property type="evidence" value="ECO:0007669"/>
    <property type="project" value="TreeGrafter"/>
</dbReference>
<evidence type="ECO:0000259" key="8">
    <source>
        <dbReference type="SMART" id="SM00533"/>
    </source>
</evidence>
<dbReference type="OrthoDB" id="2534523at2759"/>
<evidence type="ECO:0000256" key="5">
    <source>
        <dbReference type="ARBA" id="ARBA00023125"/>
    </source>
</evidence>
<dbReference type="AlphaFoldDB" id="A0A9N8VLM2"/>
<accession>A0A9N8VLM2</accession>
<dbReference type="GO" id="GO:0043504">
    <property type="term" value="P:mitochondrial DNA repair"/>
    <property type="evidence" value="ECO:0007669"/>
    <property type="project" value="TreeGrafter"/>
</dbReference>
<dbReference type="PANTHER" id="PTHR11361">
    <property type="entry name" value="DNA MISMATCH REPAIR PROTEIN MUTS FAMILY MEMBER"/>
    <property type="match status" value="1"/>
</dbReference>
<keyword evidence="4" id="KW-0067">ATP-binding</keyword>
<dbReference type="SUPFAM" id="SSF55271">
    <property type="entry name" value="DNA repair protein MutS, domain I"/>
    <property type="match status" value="1"/>
</dbReference>
<comment type="similarity">
    <text evidence="1">Belongs to the DNA mismatch repair MutS family.</text>
</comment>
<dbReference type="InterPro" id="IPR045076">
    <property type="entry name" value="MutS"/>
</dbReference>
<dbReference type="InterPro" id="IPR036187">
    <property type="entry name" value="DNA_mismatch_repair_MutS_sf"/>
</dbReference>
<dbReference type="Pfam" id="PF00488">
    <property type="entry name" value="MutS_V"/>
    <property type="match status" value="1"/>
</dbReference>
<dbReference type="SUPFAM" id="SSF52540">
    <property type="entry name" value="P-loop containing nucleoside triphosphate hydrolases"/>
    <property type="match status" value="1"/>
</dbReference>
<evidence type="ECO:0000256" key="4">
    <source>
        <dbReference type="ARBA" id="ARBA00022840"/>
    </source>
</evidence>
<gene>
    <name evidence="10" type="ORF">AGERDE_LOCUS2163</name>
</gene>
<comment type="caution">
    <text evidence="10">The sequence shown here is derived from an EMBL/GenBank/DDBJ whole genome shotgun (WGS) entry which is preliminary data.</text>
</comment>
<dbReference type="PANTHER" id="PTHR11361:SF34">
    <property type="entry name" value="DNA MISMATCH REPAIR PROTEIN MSH1, MITOCHONDRIAL"/>
    <property type="match status" value="1"/>
</dbReference>
<feature type="region of interest" description="Disordered" evidence="7">
    <location>
        <begin position="853"/>
        <end position="918"/>
    </location>
</feature>
<dbReference type="GO" id="GO:0005739">
    <property type="term" value="C:mitochondrion"/>
    <property type="evidence" value="ECO:0007669"/>
    <property type="project" value="TreeGrafter"/>
</dbReference>
<dbReference type="Gene3D" id="3.30.420.110">
    <property type="entry name" value="MutS, connector domain"/>
    <property type="match status" value="1"/>
</dbReference>
<evidence type="ECO:0000313" key="10">
    <source>
        <dbReference type="EMBL" id="CAG8459223.1"/>
    </source>
</evidence>
<keyword evidence="2" id="KW-0547">Nucleotide-binding</keyword>
<dbReference type="Pfam" id="PF01624">
    <property type="entry name" value="MutS_I"/>
    <property type="match status" value="1"/>
</dbReference>
<organism evidence="10 11">
    <name type="scientific">Ambispora gerdemannii</name>
    <dbReference type="NCBI Taxonomy" id="144530"/>
    <lineage>
        <taxon>Eukaryota</taxon>
        <taxon>Fungi</taxon>
        <taxon>Fungi incertae sedis</taxon>
        <taxon>Mucoromycota</taxon>
        <taxon>Glomeromycotina</taxon>
        <taxon>Glomeromycetes</taxon>
        <taxon>Archaeosporales</taxon>
        <taxon>Ambisporaceae</taxon>
        <taxon>Ambispora</taxon>
    </lineage>
</organism>
<reference evidence="10" key="1">
    <citation type="submission" date="2021-06" db="EMBL/GenBank/DDBJ databases">
        <authorList>
            <person name="Kallberg Y."/>
            <person name="Tangrot J."/>
            <person name="Rosling A."/>
        </authorList>
    </citation>
    <scope>NUCLEOTIDE SEQUENCE</scope>
    <source>
        <strain evidence="10">MT106</strain>
    </source>
</reference>
<dbReference type="GO" id="GO:0140664">
    <property type="term" value="F:ATP-dependent DNA damage sensor activity"/>
    <property type="evidence" value="ECO:0007669"/>
    <property type="project" value="InterPro"/>
</dbReference>
<evidence type="ECO:0000256" key="7">
    <source>
        <dbReference type="SAM" id="MobiDB-lite"/>
    </source>
</evidence>
<dbReference type="InterPro" id="IPR007695">
    <property type="entry name" value="DNA_mismatch_repair_MutS-lik_N"/>
</dbReference>
<dbReference type="Pfam" id="PF05188">
    <property type="entry name" value="MutS_II"/>
    <property type="match status" value="1"/>
</dbReference>
<evidence type="ECO:0000256" key="2">
    <source>
        <dbReference type="ARBA" id="ARBA00022741"/>
    </source>
</evidence>
<keyword evidence="11" id="KW-1185">Reference proteome</keyword>
<dbReference type="Gene3D" id="1.10.1420.10">
    <property type="match status" value="2"/>
</dbReference>
<dbReference type="Gene3D" id="3.40.1170.10">
    <property type="entry name" value="DNA repair protein MutS, domain I"/>
    <property type="match status" value="1"/>
</dbReference>
<name>A0A9N8VLM2_9GLOM</name>
<dbReference type="InterPro" id="IPR016151">
    <property type="entry name" value="DNA_mismatch_repair_MutS_N"/>
</dbReference>
<dbReference type="InterPro" id="IPR036678">
    <property type="entry name" value="MutS_con_dom_sf"/>
</dbReference>
<dbReference type="SUPFAM" id="SSF53150">
    <property type="entry name" value="DNA repair protein MutS, domain II"/>
    <property type="match status" value="1"/>
</dbReference>
<evidence type="ECO:0000259" key="9">
    <source>
        <dbReference type="SMART" id="SM00534"/>
    </source>
</evidence>
<protein>
    <submittedName>
        <fullName evidence="10">7348_t:CDS:1</fullName>
    </submittedName>
</protein>
<evidence type="ECO:0000313" key="11">
    <source>
        <dbReference type="Proteomes" id="UP000789831"/>
    </source>
</evidence>
<dbReference type="PIRSF" id="PIRSF037677">
    <property type="entry name" value="DNA_mis_repair_Msh6"/>
    <property type="match status" value="1"/>
</dbReference>
<dbReference type="SMART" id="SM00534">
    <property type="entry name" value="MUTSac"/>
    <property type="match status" value="1"/>
</dbReference>
<dbReference type="Pfam" id="PF05192">
    <property type="entry name" value="MutS_III"/>
    <property type="match status" value="1"/>
</dbReference>
<dbReference type="SMART" id="SM00533">
    <property type="entry name" value="MUTSd"/>
    <property type="match status" value="1"/>
</dbReference>
<proteinExistence type="inferred from homology"/>
<dbReference type="GO" id="GO:0006298">
    <property type="term" value="P:mismatch repair"/>
    <property type="evidence" value="ECO:0007669"/>
    <property type="project" value="InterPro"/>
</dbReference>